<evidence type="ECO:0000256" key="2">
    <source>
        <dbReference type="SAM" id="MobiDB-lite"/>
    </source>
</evidence>
<feature type="compositionally biased region" description="Low complexity" evidence="2">
    <location>
        <begin position="93"/>
        <end position="102"/>
    </location>
</feature>
<feature type="region of interest" description="Disordered" evidence="2">
    <location>
        <begin position="486"/>
        <end position="508"/>
    </location>
</feature>
<protein>
    <submittedName>
        <fullName evidence="3">Uncharacterized protein</fullName>
    </submittedName>
</protein>
<feature type="region of interest" description="Disordered" evidence="2">
    <location>
        <begin position="79"/>
        <end position="121"/>
    </location>
</feature>
<evidence type="ECO:0000256" key="1">
    <source>
        <dbReference type="SAM" id="Coils"/>
    </source>
</evidence>
<feature type="coiled-coil region" evidence="1">
    <location>
        <begin position="587"/>
        <end position="715"/>
    </location>
</feature>
<proteinExistence type="predicted"/>
<keyword evidence="1" id="KW-0175">Coiled coil</keyword>
<dbReference type="EMBL" id="HBIB01020504">
    <property type="protein sequence ID" value="CAE0251057.1"/>
    <property type="molecule type" value="Transcribed_RNA"/>
</dbReference>
<organism evidence="3">
    <name type="scientific">Palpitomonas bilix</name>
    <dbReference type="NCBI Taxonomy" id="652834"/>
    <lineage>
        <taxon>Eukaryota</taxon>
        <taxon>Eukaryota incertae sedis</taxon>
    </lineage>
</organism>
<feature type="compositionally biased region" description="Low complexity" evidence="2">
    <location>
        <begin position="193"/>
        <end position="208"/>
    </location>
</feature>
<feature type="compositionally biased region" description="Gly residues" evidence="2">
    <location>
        <begin position="109"/>
        <end position="121"/>
    </location>
</feature>
<dbReference type="AlphaFoldDB" id="A0A7S3D9X0"/>
<feature type="region of interest" description="Disordered" evidence="2">
    <location>
        <begin position="313"/>
        <end position="356"/>
    </location>
</feature>
<evidence type="ECO:0000313" key="3">
    <source>
        <dbReference type="EMBL" id="CAE0251056.1"/>
    </source>
</evidence>
<gene>
    <name evidence="3" type="ORF">PBIL07802_LOCUS13263</name>
    <name evidence="4" type="ORF">PBIL07802_LOCUS13264</name>
</gene>
<feature type="coiled-coil region" evidence="1">
    <location>
        <begin position="528"/>
        <end position="562"/>
    </location>
</feature>
<feature type="compositionally biased region" description="Polar residues" evidence="2">
    <location>
        <begin position="319"/>
        <end position="340"/>
    </location>
</feature>
<name>A0A7S3D9X0_9EUKA</name>
<feature type="region of interest" description="Disordered" evidence="2">
    <location>
        <begin position="182"/>
        <end position="208"/>
    </location>
</feature>
<reference evidence="3" key="1">
    <citation type="submission" date="2021-01" db="EMBL/GenBank/DDBJ databases">
        <authorList>
            <person name="Corre E."/>
            <person name="Pelletier E."/>
            <person name="Niang G."/>
            <person name="Scheremetjew M."/>
            <person name="Finn R."/>
            <person name="Kale V."/>
            <person name="Holt S."/>
            <person name="Cochrane G."/>
            <person name="Meng A."/>
            <person name="Brown T."/>
            <person name="Cohen L."/>
        </authorList>
    </citation>
    <scope>NUCLEOTIDE SEQUENCE</scope>
    <source>
        <strain evidence="3">NIES-2562</strain>
    </source>
</reference>
<sequence length="721" mass="80192">MAYNKPPASPRSTRIQLAPIALERASTVGSLHGKKVAGAPTDRTHISMLKNDILQLHHRIQRVHLETRPIVSALLSKKEEASGDNAGGGGGKNSSNGASTSSLPPSVGSGSGMGGSRGGQMGMRETKELEAQLHRIGGSGGEHDVLVAKVQLFELAMDKAAELEANVSNFINIVYSCVSSHQRRRRSGEEGRPSSASSSPSTSSSSATTNLTTLISDVVDLCRGVTEAVKKGDIEMVVVDKDKLKELELKTAEVEKWKKRDAEARADLRLQREWRRVAESKLRSLDSVKSSVADAAVRMESALHTLEKKLGMPSPAASGLQQAVSAGNAPPTSKTPLSKNVENRGGGGGEREGANDQAGVLVYGEAIKKNTRRLDAVVKELDTMMEVRAKAERKEAFEQGKRAMVPQIEEEKNNVKTEKEKLKKMEITMRRQREQMEADMASAKKAWQDELVSLLGEEREQNLRLTEAMQSLSLYARECTSSAVEDLASPQKRAAMEEMGGEEEKDPSTLLRQCLDFLSEVWKKEKEKKQTAVDRSEVEKEREEWRKQLEEAKQRAYTAEMATVEEKEAGDEVRAKLSALTIQLEALREVEAKVEKMEKGKAETDRRISFFEQKMKEMKEENTALRDEVMRMREKEEASSSDIQLLQKDLADRESEAKRLQDALDALTSRFDEDSFQLVLAEELRMMRESYTRQLEDKQKMVDDLKKSVARLTSTPSTTRR</sequence>
<dbReference type="EMBL" id="HBIB01020501">
    <property type="protein sequence ID" value="CAE0251056.1"/>
    <property type="molecule type" value="Transcribed_RNA"/>
</dbReference>
<accession>A0A7S3D9X0</accession>
<evidence type="ECO:0000313" key="4">
    <source>
        <dbReference type="EMBL" id="CAE0251057.1"/>
    </source>
</evidence>
<feature type="coiled-coil region" evidence="1">
    <location>
        <begin position="374"/>
        <end position="439"/>
    </location>
</feature>